<gene>
    <name evidence="6" type="ORF">SMD11_3777</name>
</gene>
<keyword evidence="3" id="KW-0446">Lipid-binding</keyword>
<name>A0A1Z2L542_9ACTN</name>
<accession>A0A1Z2L542</accession>
<evidence type="ECO:0000313" key="7">
    <source>
        <dbReference type="Proteomes" id="UP000195755"/>
    </source>
</evidence>
<dbReference type="Gene3D" id="1.10.3630.10">
    <property type="entry name" value="yeast vps74-n-term truncation variant domain like"/>
    <property type="match status" value="1"/>
</dbReference>
<dbReference type="InterPro" id="IPR038261">
    <property type="entry name" value="GPP34-like_sf"/>
</dbReference>
<dbReference type="EMBL" id="CP021744">
    <property type="protein sequence ID" value="ARZ69396.1"/>
    <property type="molecule type" value="Genomic_DNA"/>
</dbReference>
<proteinExistence type="predicted"/>
<dbReference type="AlphaFoldDB" id="A0A1Z2L542"/>
<dbReference type="OrthoDB" id="4337985at2"/>
<dbReference type="KEGG" id="salj:SMD11_3777"/>
<organism evidence="6 7">
    <name type="scientific">Streptomyces albireticuli</name>
    <dbReference type="NCBI Taxonomy" id="1940"/>
    <lineage>
        <taxon>Bacteria</taxon>
        <taxon>Bacillati</taxon>
        <taxon>Actinomycetota</taxon>
        <taxon>Actinomycetes</taxon>
        <taxon>Kitasatosporales</taxon>
        <taxon>Streptomycetaceae</taxon>
        <taxon>Streptomyces</taxon>
    </lineage>
</organism>
<reference evidence="6 7" key="1">
    <citation type="submission" date="2017-06" db="EMBL/GenBank/DDBJ databases">
        <title>Streptomyces albireticuli Genome sequencing and assembly.</title>
        <authorList>
            <person name="Wang Y."/>
            <person name="Du B."/>
            <person name="Ding Y."/>
            <person name="Liu H."/>
            <person name="Hou Q."/>
            <person name="Liu K."/>
            <person name="Yao L."/>
            <person name="Wang C."/>
        </authorList>
    </citation>
    <scope>NUCLEOTIDE SEQUENCE [LARGE SCALE GENOMIC DNA]</scope>
    <source>
        <strain evidence="6 7">MDJK11</strain>
    </source>
</reference>
<dbReference type="Proteomes" id="UP000195755">
    <property type="component" value="Chromosome"/>
</dbReference>
<evidence type="ECO:0000256" key="4">
    <source>
        <dbReference type="ARBA" id="ARBA00023136"/>
    </source>
</evidence>
<dbReference type="InterPro" id="IPR008628">
    <property type="entry name" value="GPP34-like"/>
</dbReference>
<dbReference type="GO" id="GO:0012505">
    <property type="term" value="C:endomembrane system"/>
    <property type="evidence" value="ECO:0007669"/>
    <property type="project" value="UniProtKB-ARBA"/>
</dbReference>
<evidence type="ECO:0000256" key="3">
    <source>
        <dbReference type="ARBA" id="ARBA00023121"/>
    </source>
</evidence>
<dbReference type="Pfam" id="PF05719">
    <property type="entry name" value="GPP34"/>
    <property type="match status" value="1"/>
</dbReference>
<evidence type="ECO:0000256" key="2">
    <source>
        <dbReference type="ARBA" id="ARBA00023034"/>
    </source>
</evidence>
<evidence type="ECO:0000256" key="5">
    <source>
        <dbReference type="SAM" id="MobiDB-lite"/>
    </source>
</evidence>
<sequence>MTQDAPGLTLPEELLLLCFHPEDGRRLCMPGALEYGVAGAVLAELRLRGQVMEQYGRPVVLGPAGPRDPLLAMATASLPAAGTRGPKTHRWVRSAAKHMEEPWLTRLVERRALRVHRRRFLGVFPYNRYPVGPADLTTAARQRFDAARVAGFPDPRSRALAALVSAVGAAGRLYPGWDMRTERKAMRRLVHADWAAKAVHRNVQRDQSDGSGGGGDSGGGDGGGGGGD</sequence>
<dbReference type="GO" id="GO:0070273">
    <property type="term" value="F:phosphatidylinositol-4-phosphate binding"/>
    <property type="evidence" value="ECO:0007669"/>
    <property type="project" value="InterPro"/>
</dbReference>
<keyword evidence="2" id="KW-0333">Golgi apparatus</keyword>
<evidence type="ECO:0000313" key="6">
    <source>
        <dbReference type="EMBL" id="ARZ69396.1"/>
    </source>
</evidence>
<dbReference type="RefSeq" id="WP_087927522.1">
    <property type="nucleotide sequence ID" value="NZ_CP021744.1"/>
</dbReference>
<feature type="region of interest" description="Disordered" evidence="5">
    <location>
        <begin position="200"/>
        <end position="228"/>
    </location>
</feature>
<keyword evidence="4" id="KW-0472">Membrane</keyword>
<evidence type="ECO:0000256" key="1">
    <source>
        <dbReference type="ARBA" id="ARBA00004255"/>
    </source>
</evidence>
<protein>
    <recommendedName>
        <fullName evidence="8">GPP34 family phosphoprotein</fullName>
    </recommendedName>
</protein>
<evidence type="ECO:0008006" key="8">
    <source>
        <dbReference type="Google" id="ProtNLM"/>
    </source>
</evidence>
<feature type="compositionally biased region" description="Gly residues" evidence="5">
    <location>
        <begin position="210"/>
        <end position="228"/>
    </location>
</feature>
<comment type="subcellular location">
    <subcellularLocation>
        <location evidence="1">Golgi apparatus membrane</location>
        <topology evidence="1">Peripheral membrane protein</topology>
        <orientation evidence="1">Cytoplasmic side</orientation>
    </subcellularLocation>
</comment>
<dbReference type="GO" id="GO:0005737">
    <property type="term" value="C:cytoplasm"/>
    <property type="evidence" value="ECO:0007669"/>
    <property type="project" value="UniProtKB-ARBA"/>
</dbReference>